<dbReference type="RefSeq" id="WP_267623627.1">
    <property type="nucleotide sequence ID" value="NZ_JAODIW010000008.1"/>
</dbReference>
<reference evidence="2 3" key="1">
    <citation type="journal article" date="2019" name="Int. J. Syst. Evol. Microbiol.">
        <title>The Global Catalogue of Microorganisms (GCM) 10K type strain sequencing project: providing services to taxonomists for standard genome sequencing and annotation.</title>
        <authorList>
            <consortium name="The Broad Institute Genomics Platform"/>
            <consortium name="The Broad Institute Genome Sequencing Center for Infectious Disease"/>
            <person name="Wu L."/>
            <person name="Ma J."/>
        </authorList>
    </citation>
    <scope>NUCLEOTIDE SEQUENCE [LARGE SCALE GENOMIC DNA]</scope>
    <source>
        <strain evidence="2 3">CGMCC 1.12553</strain>
    </source>
</reference>
<accession>A0ABD5PD10</accession>
<dbReference type="AlphaFoldDB" id="A0ABD5PD10"/>
<feature type="region of interest" description="Disordered" evidence="1">
    <location>
        <begin position="122"/>
        <end position="153"/>
    </location>
</feature>
<proteinExistence type="predicted"/>
<dbReference type="PROSITE" id="PS51257">
    <property type="entry name" value="PROKAR_LIPOPROTEIN"/>
    <property type="match status" value="1"/>
</dbReference>
<gene>
    <name evidence="2" type="ORF">ACFO0N_11640</name>
</gene>
<dbReference type="InterPro" id="IPR006311">
    <property type="entry name" value="TAT_signal"/>
</dbReference>
<feature type="compositionally biased region" description="Low complexity" evidence="1">
    <location>
        <begin position="126"/>
        <end position="141"/>
    </location>
</feature>
<protein>
    <recommendedName>
        <fullName evidence="4">Tat (Twin-arginine translocation) pathway signal sequence</fullName>
    </recommendedName>
</protein>
<evidence type="ECO:0000313" key="2">
    <source>
        <dbReference type="EMBL" id="MFC4358593.1"/>
    </source>
</evidence>
<dbReference type="Proteomes" id="UP001595921">
    <property type="component" value="Unassembled WGS sequence"/>
</dbReference>
<dbReference type="PROSITE" id="PS51318">
    <property type="entry name" value="TAT"/>
    <property type="match status" value="1"/>
</dbReference>
<keyword evidence="3" id="KW-1185">Reference proteome</keyword>
<evidence type="ECO:0008006" key="4">
    <source>
        <dbReference type="Google" id="ProtNLM"/>
    </source>
</evidence>
<organism evidence="2 3">
    <name type="scientific">Halobium salinum</name>
    <dbReference type="NCBI Taxonomy" id="1364940"/>
    <lineage>
        <taxon>Archaea</taxon>
        <taxon>Methanobacteriati</taxon>
        <taxon>Methanobacteriota</taxon>
        <taxon>Stenosarchaea group</taxon>
        <taxon>Halobacteria</taxon>
        <taxon>Halobacteriales</taxon>
        <taxon>Haloferacaceae</taxon>
        <taxon>Halobium</taxon>
    </lineage>
</organism>
<sequence>MSPHSNRRSLLRAGSLAAAASFAGCVSLPFVNRPIDVLLLNRHDEPHEVKFEALRFGGDAEYSERLAHREWYDLSAADESGVATVRLENLLPSGAYLARFEVDREWTASYHYFPDCAGREGGSAGGTTVSRSGTDDSGSDTPTPPDDGPPEDGFVAEITRTGGGMVFGGAFCSDDSWFL</sequence>
<evidence type="ECO:0000256" key="1">
    <source>
        <dbReference type="SAM" id="MobiDB-lite"/>
    </source>
</evidence>
<evidence type="ECO:0000313" key="3">
    <source>
        <dbReference type="Proteomes" id="UP001595921"/>
    </source>
</evidence>
<dbReference type="EMBL" id="JBHSDS010000006">
    <property type="protein sequence ID" value="MFC4358593.1"/>
    <property type="molecule type" value="Genomic_DNA"/>
</dbReference>
<comment type="caution">
    <text evidence="2">The sequence shown here is derived from an EMBL/GenBank/DDBJ whole genome shotgun (WGS) entry which is preliminary data.</text>
</comment>
<name>A0ABD5PD10_9EURY</name>